<evidence type="ECO:0000256" key="1">
    <source>
        <dbReference type="SAM" id="MobiDB-lite"/>
    </source>
</evidence>
<dbReference type="PANTHER" id="PTHR33067:SF39">
    <property type="entry name" value="TRANSCRIPTION FACTOR INTERACTOR AND REGULATOR CCHC(ZN) FAMILY"/>
    <property type="match status" value="1"/>
</dbReference>
<dbReference type="Proteomes" id="UP000265520">
    <property type="component" value="Unassembled WGS sequence"/>
</dbReference>
<keyword evidence="3" id="KW-1185">Reference proteome</keyword>
<evidence type="ECO:0000313" key="2">
    <source>
        <dbReference type="EMBL" id="MCI24086.1"/>
    </source>
</evidence>
<organism evidence="2 3">
    <name type="scientific">Trifolium medium</name>
    <dbReference type="NCBI Taxonomy" id="97028"/>
    <lineage>
        <taxon>Eukaryota</taxon>
        <taxon>Viridiplantae</taxon>
        <taxon>Streptophyta</taxon>
        <taxon>Embryophyta</taxon>
        <taxon>Tracheophyta</taxon>
        <taxon>Spermatophyta</taxon>
        <taxon>Magnoliopsida</taxon>
        <taxon>eudicotyledons</taxon>
        <taxon>Gunneridae</taxon>
        <taxon>Pentapetalae</taxon>
        <taxon>rosids</taxon>
        <taxon>fabids</taxon>
        <taxon>Fabales</taxon>
        <taxon>Fabaceae</taxon>
        <taxon>Papilionoideae</taxon>
        <taxon>50 kb inversion clade</taxon>
        <taxon>NPAAA clade</taxon>
        <taxon>Hologalegina</taxon>
        <taxon>IRL clade</taxon>
        <taxon>Trifolieae</taxon>
        <taxon>Trifolium</taxon>
    </lineage>
</organism>
<proteinExistence type="predicted"/>
<reference evidence="2 3" key="1">
    <citation type="journal article" date="2018" name="Front. Plant Sci.">
        <title>Red Clover (Trifolium pratense) and Zigzag Clover (T. medium) - A Picture of Genomic Similarities and Differences.</title>
        <authorList>
            <person name="Dluhosova J."/>
            <person name="Istvanek J."/>
            <person name="Nedelnik J."/>
            <person name="Repkova J."/>
        </authorList>
    </citation>
    <scope>NUCLEOTIDE SEQUENCE [LARGE SCALE GENOMIC DNA]</scope>
    <source>
        <strain evidence="3">cv. 10/8</strain>
        <tissue evidence="2">Leaf</tissue>
    </source>
</reference>
<dbReference type="PANTHER" id="PTHR33067">
    <property type="entry name" value="RNA-DIRECTED DNA POLYMERASE-RELATED"/>
    <property type="match status" value="1"/>
</dbReference>
<sequence>MGRIATEVITEAETAIGEDNRVQEPRQPLSPDASPEAAKQKSTTDKTPVIIEAATNTPVVVRERPPPSFPQRLRKAKEEKQFDKFIEIMKQLHINIPLIEAIQQMPYYSKFMKDVLTKRRRTGEFKTVALTQECSQMVQGKLPPKLKDPGTFTIPCTIGNVYVGRALCDHGASINLMPLSIFKKLGICHT</sequence>
<dbReference type="Gene3D" id="2.40.70.10">
    <property type="entry name" value="Acid Proteases"/>
    <property type="match status" value="1"/>
</dbReference>
<name>A0A392QKL0_9FABA</name>
<dbReference type="AlphaFoldDB" id="A0A392QKL0"/>
<dbReference type="InterPro" id="IPR021109">
    <property type="entry name" value="Peptidase_aspartic_dom_sf"/>
</dbReference>
<dbReference type="CDD" id="cd00303">
    <property type="entry name" value="retropepsin_like"/>
    <property type="match status" value="1"/>
</dbReference>
<comment type="caution">
    <text evidence="2">The sequence shown here is derived from an EMBL/GenBank/DDBJ whole genome shotgun (WGS) entry which is preliminary data.</text>
</comment>
<feature type="region of interest" description="Disordered" evidence="1">
    <location>
        <begin position="1"/>
        <end position="50"/>
    </location>
</feature>
<evidence type="ECO:0000313" key="3">
    <source>
        <dbReference type="Proteomes" id="UP000265520"/>
    </source>
</evidence>
<dbReference type="EMBL" id="LXQA010139484">
    <property type="protein sequence ID" value="MCI24086.1"/>
    <property type="molecule type" value="Genomic_DNA"/>
</dbReference>
<accession>A0A392QKL0</accession>
<protein>
    <recommendedName>
        <fullName evidence="4">Aspartic peptidase DDI1-type domain-containing protein</fullName>
    </recommendedName>
</protein>
<evidence type="ECO:0008006" key="4">
    <source>
        <dbReference type="Google" id="ProtNLM"/>
    </source>
</evidence>
<feature type="non-terminal residue" evidence="2">
    <location>
        <position position="190"/>
    </location>
</feature>